<evidence type="ECO:0000256" key="1">
    <source>
        <dbReference type="SAM" id="MobiDB-lite"/>
    </source>
</evidence>
<protein>
    <submittedName>
        <fullName evidence="2">AAA domain-containing protein</fullName>
    </submittedName>
</protein>
<keyword evidence="3" id="KW-1185">Reference proteome</keyword>
<gene>
    <name evidence="2" type="ORF">EV186_102461</name>
</gene>
<dbReference type="Pfam" id="PF12846">
    <property type="entry name" value="AAA_10"/>
    <property type="match status" value="1"/>
</dbReference>
<comment type="caution">
    <text evidence="2">The sequence shown here is derived from an EMBL/GenBank/DDBJ whole genome shotgun (WGS) entry which is preliminary data.</text>
</comment>
<proteinExistence type="predicted"/>
<dbReference type="AlphaFoldDB" id="A0A4R6SGF8"/>
<dbReference type="RefSeq" id="WP_133849293.1">
    <property type="nucleotide sequence ID" value="NZ_SNXZ01000002.1"/>
</dbReference>
<accession>A0A4R6SGF8</accession>
<dbReference type="EMBL" id="SNXZ01000002">
    <property type="protein sequence ID" value="TDQ00600.1"/>
    <property type="molecule type" value="Genomic_DNA"/>
</dbReference>
<dbReference type="Proteomes" id="UP000295444">
    <property type="component" value="Unassembled WGS sequence"/>
</dbReference>
<evidence type="ECO:0000313" key="2">
    <source>
        <dbReference type="EMBL" id="TDQ00600.1"/>
    </source>
</evidence>
<dbReference type="SUPFAM" id="SSF52540">
    <property type="entry name" value="P-loop containing nucleoside triphosphate hydrolases"/>
    <property type="match status" value="1"/>
</dbReference>
<evidence type="ECO:0000313" key="3">
    <source>
        <dbReference type="Proteomes" id="UP000295444"/>
    </source>
</evidence>
<feature type="region of interest" description="Disordered" evidence="1">
    <location>
        <begin position="832"/>
        <end position="862"/>
    </location>
</feature>
<dbReference type="InterPro" id="IPR027417">
    <property type="entry name" value="P-loop_NTPase"/>
</dbReference>
<name>A0A4R6SGF8_LABRH</name>
<organism evidence="2 3">
    <name type="scientific">Labedaea rhizosphaerae</name>
    <dbReference type="NCBI Taxonomy" id="598644"/>
    <lineage>
        <taxon>Bacteria</taxon>
        <taxon>Bacillati</taxon>
        <taxon>Actinomycetota</taxon>
        <taxon>Actinomycetes</taxon>
        <taxon>Pseudonocardiales</taxon>
        <taxon>Pseudonocardiaceae</taxon>
        <taxon>Labedaea</taxon>
    </lineage>
</organism>
<sequence length="862" mass="94494">MSKARYTRAQLERDSRTPLVTPRVFARGVQVTDDAVWVWVQIPSASSFLLEEPDIETATWRTAQAMAGLLPAGAEYHLKVVWARHEPESYVASWDQVHSVRAPGADNYIAVGTERIARNAREGHFRRRVVLLGVRWREADLLPDVGAAGSIGTAGRRAGRVFRAKLREQMWSQRQLHRDARSRLDFVMPAVERWFEQAANCELRATPAPASLIAWSFAREIRRANVTVPSDEALAGPVLVDLAQGSVDPRESPRYVVVTDLKTGERRFVSILVPATNGFPVSELEIPGGEWLEILTEFDGRVEASVRGVNHGQAESIALLDAGRKLTRSQAREASAQGAQVPLEIVDADDTLNMRRREVQRRLDVLTTNHARWVVDAGSPDELEDLIAAVRHRYTGIVQLEVARNLQDLLWRELLPGDKVRVPAFGQDQPMRTLAGSWFHGGSAVGDDTGPYLGANLGSTPGPVQCHIVSRAETDRTRPTSVSFTGMSGAGKSTAVSLAILGALAEGAWSLLVDPKGDLRGILRVAEQLLRVPVQAVDVTDQRCSGIMDPMRFTATADDARGLTLDAMLGALSADDRRRGEVLLEHAIDSVLRDFPQPVWSAQAVIGELMSTPDTQPDHLIARALGRTLSLRAKQAQLRAVLGPLAENSLPLMTGRGLVYLGLAGLDLPRHNPDPDKWTVTERCSITTFRMALSYGLQQSRNVRALKKLVALTELHLITGYPEGKAFVEWLARTGRALQVWLLLDTQAAHDLAQLTGLTEQLVMSFAFRAVSTAEQDAQAALLGRPEPGPRLRQMQRSLSTGQCIMRDRNGRLAPVQFDRLTQWIANALSTDAAEDTADATSTPTAEDAGPVDAAEHQGRRP</sequence>
<dbReference type="Gene3D" id="3.40.50.300">
    <property type="entry name" value="P-loop containing nucleotide triphosphate hydrolases"/>
    <property type="match status" value="2"/>
</dbReference>
<reference evidence="2 3" key="1">
    <citation type="submission" date="2019-03" db="EMBL/GenBank/DDBJ databases">
        <title>Genomic Encyclopedia of Type Strains, Phase IV (KMG-IV): sequencing the most valuable type-strain genomes for metagenomic binning, comparative biology and taxonomic classification.</title>
        <authorList>
            <person name="Goeker M."/>
        </authorList>
    </citation>
    <scope>NUCLEOTIDE SEQUENCE [LARGE SCALE GENOMIC DNA]</scope>
    <source>
        <strain evidence="2 3">DSM 45361</strain>
    </source>
</reference>
<dbReference type="OrthoDB" id="3885223at2"/>
<feature type="compositionally biased region" description="Low complexity" evidence="1">
    <location>
        <begin position="839"/>
        <end position="849"/>
    </location>
</feature>